<dbReference type="Proteomes" id="UP000019376">
    <property type="component" value="Unassembled WGS sequence"/>
</dbReference>
<accession>S7ZRN9</accession>
<evidence type="ECO:0000313" key="2">
    <source>
        <dbReference type="EMBL" id="EPS33114.1"/>
    </source>
</evidence>
<dbReference type="HOGENOM" id="CLU_2146739_0_0_1"/>
<reference evidence="2 3" key="1">
    <citation type="journal article" date="2013" name="PLoS ONE">
        <title>Genomic and secretomic analyses reveal unique features of the lignocellulolytic enzyme system of Penicillium decumbens.</title>
        <authorList>
            <person name="Liu G."/>
            <person name="Zhang L."/>
            <person name="Wei X."/>
            <person name="Zou G."/>
            <person name="Qin Y."/>
            <person name="Ma L."/>
            <person name="Li J."/>
            <person name="Zheng H."/>
            <person name="Wang S."/>
            <person name="Wang C."/>
            <person name="Xun L."/>
            <person name="Zhao G.-P."/>
            <person name="Zhou Z."/>
            <person name="Qu Y."/>
        </authorList>
    </citation>
    <scope>NUCLEOTIDE SEQUENCE [LARGE SCALE GENOMIC DNA]</scope>
    <source>
        <strain evidence="3">114-2 / CGMCC 5302</strain>
    </source>
</reference>
<gene>
    <name evidence="2" type="ORF">PDE_08076</name>
</gene>
<name>S7ZRN9_PENO1</name>
<evidence type="ECO:0000313" key="3">
    <source>
        <dbReference type="Proteomes" id="UP000019376"/>
    </source>
</evidence>
<feature type="region of interest" description="Disordered" evidence="1">
    <location>
        <begin position="92"/>
        <end position="112"/>
    </location>
</feature>
<evidence type="ECO:0000256" key="1">
    <source>
        <dbReference type="SAM" id="MobiDB-lite"/>
    </source>
</evidence>
<organism evidence="2 3">
    <name type="scientific">Penicillium oxalicum (strain 114-2 / CGMCC 5302)</name>
    <name type="common">Penicillium decumbens</name>
    <dbReference type="NCBI Taxonomy" id="933388"/>
    <lineage>
        <taxon>Eukaryota</taxon>
        <taxon>Fungi</taxon>
        <taxon>Dikarya</taxon>
        <taxon>Ascomycota</taxon>
        <taxon>Pezizomycotina</taxon>
        <taxon>Eurotiomycetes</taxon>
        <taxon>Eurotiomycetidae</taxon>
        <taxon>Eurotiales</taxon>
        <taxon>Aspergillaceae</taxon>
        <taxon>Penicillium</taxon>
    </lineage>
</organism>
<keyword evidence="3" id="KW-1185">Reference proteome</keyword>
<sequence>MTLLLGLSTNPAGCSQPRRLAEGQHHPPPGPSHERIIARSHLNFFDQVVEGSKSLICSHSAGEPLPRMLRSQSRVAEIAGRLPDQVRDFERHAGFRGQSSRPDGDTGSLFFA</sequence>
<dbReference type="EMBL" id="KB644415">
    <property type="protein sequence ID" value="EPS33114.1"/>
    <property type="molecule type" value="Genomic_DNA"/>
</dbReference>
<dbReference type="AlphaFoldDB" id="S7ZRN9"/>
<protein>
    <submittedName>
        <fullName evidence="2">Uncharacterized protein</fullName>
    </submittedName>
</protein>
<proteinExistence type="predicted"/>
<feature type="region of interest" description="Disordered" evidence="1">
    <location>
        <begin position="1"/>
        <end position="34"/>
    </location>
</feature>